<evidence type="ECO:0000256" key="2">
    <source>
        <dbReference type="ARBA" id="ARBA00022475"/>
    </source>
</evidence>
<name>A0ABR9PBP5_9ACTN</name>
<keyword evidence="2" id="KW-1003">Cell membrane</keyword>
<evidence type="ECO:0000313" key="9">
    <source>
        <dbReference type="Proteomes" id="UP000806528"/>
    </source>
</evidence>
<dbReference type="PANTHER" id="PTHR30213">
    <property type="entry name" value="INNER MEMBRANE PROTEIN YHJD"/>
    <property type="match status" value="1"/>
</dbReference>
<feature type="transmembrane region" description="Helical" evidence="7">
    <location>
        <begin position="115"/>
        <end position="138"/>
    </location>
</feature>
<keyword evidence="9" id="KW-1185">Reference proteome</keyword>
<dbReference type="PANTHER" id="PTHR30213:SF0">
    <property type="entry name" value="UPF0761 MEMBRANE PROTEIN YIHY"/>
    <property type="match status" value="1"/>
</dbReference>
<dbReference type="PIRSF" id="PIRSF035875">
    <property type="entry name" value="RNase_BN"/>
    <property type="match status" value="1"/>
</dbReference>
<organism evidence="8 9">
    <name type="scientific">Nocardiopsis coralli</name>
    <dbReference type="NCBI Taxonomy" id="2772213"/>
    <lineage>
        <taxon>Bacteria</taxon>
        <taxon>Bacillati</taxon>
        <taxon>Actinomycetota</taxon>
        <taxon>Actinomycetes</taxon>
        <taxon>Streptosporangiales</taxon>
        <taxon>Nocardiopsidaceae</taxon>
        <taxon>Nocardiopsis</taxon>
    </lineage>
</organism>
<evidence type="ECO:0000256" key="4">
    <source>
        <dbReference type="ARBA" id="ARBA00022989"/>
    </source>
</evidence>
<evidence type="ECO:0000256" key="1">
    <source>
        <dbReference type="ARBA" id="ARBA00004651"/>
    </source>
</evidence>
<evidence type="ECO:0000256" key="7">
    <source>
        <dbReference type="SAM" id="Phobius"/>
    </source>
</evidence>
<evidence type="ECO:0000256" key="6">
    <source>
        <dbReference type="SAM" id="MobiDB-lite"/>
    </source>
</evidence>
<feature type="transmembrane region" description="Helical" evidence="7">
    <location>
        <begin position="46"/>
        <end position="76"/>
    </location>
</feature>
<feature type="transmembrane region" description="Helical" evidence="7">
    <location>
        <begin position="264"/>
        <end position="288"/>
    </location>
</feature>
<feature type="compositionally biased region" description="Polar residues" evidence="6">
    <location>
        <begin position="7"/>
        <end position="21"/>
    </location>
</feature>
<feature type="region of interest" description="Disordered" evidence="6">
    <location>
        <begin position="301"/>
        <end position="325"/>
    </location>
</feature>
<feature type="transmembrane region" description="Helical" evidence="7">
    <location>
        <begin position="232"/>
        <end position="252"/>
    </location>
</feature>
<keyword evidence="3 7" id="KW-0812">Transmembrane</keyword>
<dbReference type="EMBL" id="JADBGI010000022">
    <property type="protein sequence ID" value="MBE3001239.1"/>
    <property type="molecule type" value="Genomic_DNA"/>
</dbReference>
<reference evidence="8 9" key="1">
    <citation type="submission" date="2020-09" db="EMBL/GenBank/DDBJ databases">
        <title>Diversity and distribution of actinomycetes associated with coral in the coast of Hainan.</title>
        <authorList>
            <person name="Li F."/>
        </authorList>
    </citation>
    <scope>NUCLEOTIDE SEQUENCE [LARGE SCALE GENOMIC DNA]</scope>
    <source>
        <strain evidence="8 9">HNM0947</strain>
    </source>
</reference>
<feature type="transmembrane region" description="Helical" evidence="7">
    <location>
        <begin position="159"/>
        <end position="181"/>
    </location>
</feature>
<evidence type="ECO:0000313" key="8">
    <source>
        <dbReference type="EMBL" id="MBE3001239.1"/>
    </source>
</evidence>
<feature type="region of interest" description="Disordered" evidence="6">
    <location>
        <begin position="1"/>
        <end position="23"/>
    </location>
</feature>
<keyword evidence="4 7" id="KW-1133">Transmembrane helix</keyword>
<dbReference type="NCBIfam" id="TIGR00765">
    <property type="entry name" value="yihY_not_rbn"/>
    <property type="match status" value="1"/>
</dbReference>
<evidence type="ECO:0000256" key="3">
    <source>
        <dbReference type="ARBA" id="ARBA00022692"/>
    </source>
</evidence>
<feature type="transmembrane region" description="Helical" evidence="7">
    <location>
        <begin position="201"/>
        <end position="220"/>
    </location>
</feature>
<dbReference type="RefSeq" id="WP_193123835.1">
    <property type="nucleotide sequence ID" value="NZ_JADBGI010000022.1"/>
</dbReference>
<keyword evidence="5 7" id="KW-0472">Membrane</keyword>
<comment type="subcellular location">
    <subcellularLocation>
        <location evidence="1">Cell membrane</location>
        <topology evidence="1">Multi-pass membrane protein</topology>
    </subcellularLocation>
</comment>
<dbReference type="InterPro" id="IPR017039">
    <property type="entry name" value="Virul_fac_BrkB"/>
</dbReference>
<evidence type="ECO:0000256" key="5">
    <source>
        <dbReference type="ARBA" id="ARBA00023136"/>
    </source>
</evidence>
<proteinExistence type="predicted"/>
<dbReference type="Pfam" id="PF03631">
    <property type="entry name" value="Virul_fac_BrkB"/>
    <property type="match status" value="1"/>
</dbReference>
<protein>
    <submittedName>
        <fullName evidence="8">YihY/virulence factor BrkB family protein</fullName>
    </submittedName>
</protein>
<sequence length="325" mass="34381">MVGAQEGQESTPRTAGASASQPARVPAPAWRAVAARVWLEFKKGHAGLLAAGMAFRAMLALFPALLAAVSLFGIVADPDDLADQIRDWLVAVPDEVRTLIERQLTTIAATETGTLGFTFATSVLLALWNASGGMYGLMEGCNAAYDVVDSRPYPLRRGIALLLALGVGAFVCFGVGVMAGLPALLGHVGLSDDAMLAIRIGQWPLLALLTVVGLGVVYRIAPHRPGRSRRWVTPGAVIAMLLWLFGSLIFTYSVQRFGDFGATYGAIAGVIVLMLWLWLSSLIVLLGAMINAELERASPADPGIPGRVRGRGGRPRGPGRTTRRG</sequence>
<dbReference type="Proteomes" id="UP000806528">
    <property type="component" value="Unassembled WGS sequence"/>
</dbReference>
<gene>
    <name evidence="8" type="ORF">IDM40_21455</name>
</gene>
<accession>A0ABR9PBP5</accession>
<comment type="caution">
    <text evidence="8">The sequence shown here is derived from an EMBL/GenBank/DDBJ whole genome shotgun (WGS) entry which is preliminary data.</text>
</comment>